<dbReference type="RefSeq" id="XP_033403238.1">
    <property type="nucleotide sequence ID" value="XM_033547241.1"/>
</dbReference>
<name>A0A6A6BU46_9PEZI</name>
<evidence type="ECO:0000313" key="2">
    <source>
        <dbReference type="Proteomes" id="UP000799438"/>
    </source>
</evidence>
<dbReference type="AlphaFoldDB" id="A0A6A6BU46"/>
<organism evidence="1 2">
    <name type="scientific">Aplosporella prunicola CBS 121167</name>
    <dbReference type="NCBI Taxonomy" id="1176127"/>
    <lineage>
        <taxon>Eukaryota</taxon>
        <taxon>Fungi</taxon>
        <taxon>Dikarya</taxon>
        <taxon>Ascomycota</taxon>
        <taxon>Pezizomycotina</taxon>
        <taxon>Dothideomycetes</taxon>
        <taxon>Dothideomycetes incertae sedis</taxon>
        <taxon>Botryosphaeriales</taxon>
        <taxon>Aplosporellaceae</taxon>
        <taxon>Aplosporella</taxon>
    </lineage>
</organism>
<proteinExistence type="predicted"/>
<dbReference type="GeneID" id="54304748"/>
<reference evidence="1" key="1">
    <citation type="journal article" date="2020" name="Stud. Mycol.">
        <title>101 Dothideomycetes genomes: a test case for predicting lifestyles and emergence of pathogens.</title>
        <authorList>
            <person name="Haridas S."/>
            <person name="Albert R."/>
            <person name="Binder M."/>
            <person name="Bloem J."/>
            <person name="Labutti K."/>
            <person name="Salamov A."/>
            <person name="Andreopoulos B."/>
            <person name="Baker S."/>
            <person name="Barry K."/>
            <person name="Bills G."/>
            <person name="Bluhm B."/>
            <person name="Cannon C."/>
            <person name="Castanera R."/>
            <person name="Culley D."/>
            <person name="Daum C."/>
            <person name="Ezra D."/>
            <person name="Gonzalez J."/>
            <person name="Henrissat B."/>
            <person name="Kuo A."/>
            <person name="Liang C."/>
            <person name="Lipzen A."/>
            <person name="Lutzoni F."/>
            <person name="Magnuson J."/>
            <person name="Mondo S."/>
            <person name="Nolan M."/>
            <person name="Ohm R."/>
            <person name="Pangilinan J."/>
            <person name="Park H.-J."/>
            <person name="Ramirez L."/>
            <person name="Alfaro M."/>
            <person name="Sun H."/>
            <person name="Tritt A."/>
            <person name="Yoshinaga Y."/>
            <person name="Zwiers L.-H."/>
            <person name="Turgeon B."/>
            <person name="Goodwin S."/>
            <person name="Spatafora J."/>
            <person name="Crous P."/>
            <person name="Grigoriev I."/>
        </authorList>
    </citation>
    <scope>NUCLEOTIDE SEQUENCE</scope>
    <source>
        <strain evidence="1">CBS 121167</strain>
    </source>
</reference>
<accession>A0A6A6BU46</accession>
<dbReference type="EMBL" id="ML995474">
    <property type="protein sequence ID" value="KAF2147530.1"/>
    <property type="molecule type" value="Genomic_DNA"/>
</dbReference>
<dbReference type="Proteomes" id="UP000799438">
    <property type="component" value="Unassembled WGS sequence"/>
</dbReference>
<protein>
    <submittedName>
        <fullName evidence="1">Uncharacterized protein</fullName>
    </submittedName>
</protein>
<sequence>MHVRPWSYPGPRQPRTPAYFKTARSLLQLWPTTNVPPHSSLAHGSSKSPYPLVAFSSPRLLLMITRSVSNASSWFAKQSPMLEPSTL</sequence>
<gene>
    <name evidence="1" type="ORF">K452DRAFT_8600</name>
</gene>
<evidence type="ECO:0000313" key="1">
    <source>
        <dbReference type="EMBL" id="KAF2147530.1"/>
    </source>
</evidence>
<keyword evidence="2" id="KW-1185">Reference proteome</keyword>